<dbReference type="PANTHER" id="PTHR31157">
    <property type="entry name" value="SCP DOMAIN-CONTAINING PROTEIN"/>
    <property type="match status" value="1"/>
</dbReference>
<dbReference type="Pfam" id="PF00188">
    <property type="entry name" value="CAP"/>
    <property type="match status" value="1"/>
</dbReference>
<proteinExistence type="predicted"/>
<feature type="transmembrane region" description="Helical" evidence="1">
    <location>
        <begin position="20"/>
        <end position="44"/>
    </location>
</feature>
<organism evidence="3 4">
    <name type="scientific">candidate division WWE3 bacterium CG_4_9_14_3_um_filter_34_6</name>
    <dbReference type="NCBI Taxonomy" id="1975079"/>
    <lineage>
        <taxon>Bacteria</taxon>
        <taxon>Katanobacteria</taxon>
    </lineage>
</organism>
<protein>
    <recommendedName>
        <fullName evidence="2">SCP domain-containing protein</fullName>
    </recommendedName>
</protein>
<evidence type="ECO:0000256" key="1">
    <source>
        <dbReference type="SAM" id="Phobius"/>
    </source>
</evidence>
<evidence type="ECO:0000313" key="3">
    <source>
        <dbReference type="EMBL" id="PJA40586.1"/>
    </source>
</evidence>
<keyword evidence="1" id="KW-0472">Membrane</keyword>
<feature type="transmembrane region" description="Helical" evidence="1">
    <location>
        <begin position="286"/>
        <end position="303"/>
    </location>
</feature>
<accession>A0A2M7X326</accession>
<dbReference type="CDD" id="cd05379">
    <property type="entry name" value="CAP_bacterial"/>
    <property type="match status" value="1"/>
</dbReference>
<dbReference type="AlphaFoldDB" id="A0A2M7X326"/>
<gene>
    <name evidence="3" type="ORF">CO178_01970</name>
</gene>
<dbReference type="EMBL" id="PFWY01000088">
    <property type="protein sequence ID" value="PJA40586.1"/>
    <property type="molecule type" value="Genomic_DNA"/>
</dbReference>
<sequence>MKLAHLFIPHHIEKKRAKLLQPVSLVGYVVFLLSVIIVNSILVFDLPRVLGYATNVKVADLLVDTNILRQQHNLKTLNLNPQLSKAAEAKALDMFANNYWAHTSPSGKEPWDFILASGYDYIYAGENLAVDFSDSKAVVRAWDNSPSHRDNLLSDRYTEIGFAVVNGELDGRKTTLVVQLFGYPRGGDFAALPVPESAVDELVVPEVAENTVGIETLPAGPQQTSPIPQVQTENIIVTNGSVLNASSVMNVSRYMAIILGLFLSLLFVVDGYYVKRLGIFRITGHTFFHILLLVFAILGIWYTNIGLVL</sequence>
<evidence type="ECO:0000313" key="4">
    <source>
        <dbReference type="Proteomes" id="UP000230683"/>
    </source>
</evidence>
<dbReference type="Gene3D" id="3.40.33.10">
    <property type="entry name" value="CAP"/>
    <property type="match status" value="1"/>
</dbReference>
<feature type="domain" description="SCP" evidence="2">
    <location>
        <begin position="65"/>
        <end position="179"/>
    </location>
</feature>
<dbReference type="InterPro" id="IPR035940">
    <property type="entry name" value="CAP_sf"/>
</dbReference>
<dbReference type="PANTHER" id="PTHR31157:SF1">
    <property type="entry name" value="SCP DOMAIN-CONTAINING PROTEIN"/>
    <property type="match status" value="1"/>
</dbReference>
<dbReference type="SUPFAM" id="SSF55797">
    <property type="entry name" value="PR-1-like"/>
    <property type="match status" value="1"/>
</dbReference>
<keyword evidence="1" id="KW-1133">Transmembrane helix</keyword>
<dbReference type="Proteomes" id="UP000230683">
    <property type="component" value="Unassembled WGS sequence"/>
</dbReference>
<comment type="caution">
    <text evidence="3">The sequence shown here is derived from an EMBL/GenBank/DDBJ whole genome shotgun (WGS) entry which is preliminary data.</text>
</comment>
<feature type="transmembrane region" description="Helical" evidence="1">
    <location>
        <begin position="254"/>
        <end position="274"/>
    </location>
</feature>
<evidence type="ECO:0000259" key="2">
    <source>
        <dbReference type="Pfam" id="PF00188"/>
    </source>
</evidence>
<name>A0A2M7X326_UNCKA</name>
<dbReference type="InterPro" id="IPR014044">
    <property type="entry name" value="CAP_dom"/>
</dbReference>
<keyword evidence="1" id="KW-0812">Transmembrane</keyword>
<reference evidence="4" key="1">
    <citation type="submission" date="2017-09" db="EMBL/GenBank/DDBJ databases">
        <title>Depth-based differentiation of microbial function through sediment-hosted aquifers and enrichment of novel symbionts in the deep terrestrial subsurface.</title>
        <authorList>
            <person name="Probst A.J."/>
            <person name="Ladd B."/>
            <person name="Jarett J.K."/>
            <person name="Geller-Mcgrath D.E."/>
            <person name="Sieber C.M.K."/>
            <person name="Emerson J.B."/>
            <person name="Anantharaman K."/>
            <person name="Thomas B.C."/>
            <person name="Malmstrom R."/>
            <person name="Stieglmeier M."/>
            <person name="Klingl A."/>
            <person name="Woyke T."/>
            <person name="Ryan C.M."/>
            <person name="Banfield J.F."/>
        </authorList>
    </citation>
    <scope>NUCLEOTIDE SEQUENCE [LARGE SCALE GENOMIC DNA]</scope>
</reference>